<protein>
    <submittedName>
        <fullName evidence="1">Uncharacterized protein</fullName>
    </submittedName>
</protein>
<evidence type="ECO:0000313" key="2">
    <source>
        <dbReference type="Proteomes" id="UP000004208"/>
    </source>
</evidence>
<dbReference type="eggNOG" id="ENOG5031ITU">
    <property type="taxonomic scope" value="Bacteria"/>
</dbReference>
<dbReference type="OrthoDB" id="4415055at2"/>
<dbReference type="STRING" id="585529.HMPREF0291_10280"/>
<dbReference type="EMBL" id="ACLJ02000001">
    <property type="protein sequence ID" value="EFK55022.1"/>
    <property type="molecule type" value="Genomic_DNA"/>
</dbReference>
<dbReference type="AlphaFoldDB" id="D7WAZ1"/>
<dbReference type="Proteomes" id="UP000004208">
    <property type="component" value="Unassembled WGS sequence"/>
</dbReference>
<sequence>MPDPTRIPTVLDELRLTWEGQPELSLATLLGVLSNRGVGWGTSDEELIEALRAERAIHPADVPRDENGRAAHSFLVETASPDHSVTLTRSHVVVRSVQDRDRQPSMWAYESLRATGPGRLLVVRDGEGVEHRLGVVTRIEALGDAPELEGLELAEVGNAVWLVLIDGARVLISHRLHTWRVEGRAVEKTTLAWERVVRCEIGEDLVVSPVGGGEDQVLGRVERIVLLES</sequence>
<reference evidence="1" key="1">
    <citation type="submission" date="2010-06" db="EMBL/GenBank/DDBJ databases">
        <authorList>
            <person name="Muzny D."/>
            <person name="Qin X."/>
            <person name="Buhay C."/>
            <person name="Dugan-Rocha S."/>
            <person name="Ding Y."/>
            <person name="Chen G."/>
            <person name="Hawes A."/>
            <person name="Holder M."/>
            <person name="Jhangiani S."/>
            <person name="Johnson A."/>
            <person name="Khan Z."/>
            <person name="Li Z."/>
            <person name="Liu W."/>
            <person name="Liu X."/>
            <person name="Perez L."/>
            <person name="Shen H."/>
            <person name="Wang Q."/>
            <person name="Watt J."/>
            <person name="Xi L."/>
            <person name="Xin Y."/>
            <person name="Zhou J."/>
            <person name="Deng J."/>
            <person name="Jiang H."/>
            <person name="Liu Y."/>
            <person name="Qu J."/>
            <person name="Song X.-Z."/>
            <person name="Zhang L."/>
            <person name="Villasana D."/>
            <person name="Johnson A."/>
            <person name="Liu J."/>
            <person name="Liyanage D."/>
            <person name="Lorensuhewa L."/>
            <person name="Robinson T."/>
            <person name="Song A."/>
            <person name="Song B.-B."/>
            <person name="Dinh H."/>
            <person name="Thornton R."/>
            <person name="Coyle M."/>
            <person name="Francisco L."/>
            <person name="Jackson L."/>
            <person name="Javaid M."/>
            <person name="Korchina V."/>
            <person name="Kovar C."/>
            <person name="Mata R."/>
            <person name="Mathew T."/>
            <person name="Ngo R."/>
            <person name="Nguyen L."/>
            <person name="Nguyen N."/>
            <person name="Okwuonu G."/>
            <person name="Ongeri F."/>
            <person name="Pham C."/>
            <person name="Simmons D."/>
            <person name="Wilczek-Boney K."/>
            <person name="Hale W."/>
            <person name="Jakkamsetti A."/>
            <person name="Pham P."/>
            <person name="Ruth R."/>
            <person name="San Lucas F."/>
            <person name="Warren J."/>
            <person name="Zhang J."/>
            <person name="Zhao Z."/>
            <person name="Zhou C."/>
            <person name="Zhu D."/>
            <person name="Lee S."/>
            <person name="Bess C."/>
            <person name="Blankenburg K."/>
            <person name="Forbes L."/>
            <person name="Fu Q."/>
            <person name="Gubbala S."/>
            <person name="Hirani K."/>
            <person name="Jayaseelan J.C."/>
            <person name="Lara F."/>
            <person name="Munidasa M."/>
            <person name="Palculict T."/>
            <person name="Patil S."/>
            <person name="Pu L.-L."/>
            <person name="Saada N."/>
            <person name="Tang L."/>
            <person name="Weissenberger G."/>
            <person name="Zhu Y."/>
            <person name="Hemphill L."/>
            <person name="Shang Y."/>
            <person name="Youmans B."/>
            <person name="Ayvaz T."/>
            <person name="Ross M."/>
            <person name="Santibanez J."/>
            <person name="Aqrawi P."/>
            <person name="Gross S."/>
            <person name="Joshi V."/>
            <person name="Fowler G."/>
            <person name="Nazareth L."/>
            <person name="Reid J."/>
            <person name="Worley K."/>
            <person name="Petrosino J."/>
            <person name="Highlander S."/>
            <person name="Gibbs R."/>
        </authorList>
    </citation>
    <scope>NUCLEOTIDE SEQUENCE [LARGE SCALE GENOMIC DNA]</scope>
    <source>
        <strain evidence="1">ATCC 33030</strain>
    </source>
</reference>
<accession>D7WAZ1</accession>
<keyword evidence="2" id="KW-1185">Reference proteome</keyword>
<proteinExistence type="predicted"/>
<gene>
    <name evidence="1" type="ORF">HMPREF0291_10280</name>
</gene>
<evidence type="ECO:0000313" key="1">
    <source>
        <dbReference type="EMBL" id="EFK55022.1"/>
    </source>
</evidence>
<comment type="caution">
    <text evidence="1">The sequence shown here is derived from an EMBL/GenBank/DDBJ whole genome shotgun (WGS) entry which is preliminary data.</text>
</comment>
<name>D7WAZ1_9CORY</name>
<dbReference type="HOGENOM" id="CLU_090942_0_0_11"/>
<organism evidence="1 2">
    <name type="scientific">Corynebacterium genitalium ATCC 33030</name>
    <dbReference type="NCBI Taxonomy" id="585529"/>
    <lineage>
        <taxon>Bacteria</taxon>
        <taxon>Bacillati</taxon>
        <taxon>Actinomycetota</taxon>
        <taxon>Actinomycetes</taxon>
        <taxon>Mycobacteriales</taxon>
        <taxon>Corynebacteriaceae</taxon>
        <taxon>Corynebacterium</taxon>
    </lineage>
</organism>